<dbReference type="PROSITE" id="PS00626">
    <property type="entry name" value="RCC1_2"/>
    <property type="match status" value="1"/>
</dbReference>
<keyword evidence="4" id="KW-1185">Reference proteome</keyword>
<sequence>MIVQLICGGNHTMAINEEGMLFSWGQGHWGQTGLGVVEDTLLPTQVHCLQGLRIIQASAGSRHSIAVTDDGKVYGWGDGEQNQLGFTTNKIQMLPSLLSFPVKEGLQLLYALAAGEHTIAVFCHLQRDQLR</sequence>
<accession>U5D748</accession>
<dbReference type="STRING" id="13333.U5D748"/>
<name>U5D748_AMBTC</name>
<keyword evidence="1" id="KW-0677">Repeat</keyword>
<dbReference type="Gene3D" id="2.130.10.30">
    <property type="entry name" value="Regulator of chromosome condensation 1/beta-lactamase-inhibitor protein II"/>
    <property type="match status" value="1"/>
</dbReference>
<reference evidence="4" key="1">
    <citation type="journal article" date="2013" name="Science">
        <title>The Amborella genome and the evolution of flowering plants.</title>
        <authorList>
            <consortium name="Amborella Genome Project"/>
        </authorList>
    </citation>
    <scope>NUCLEOTIDE SEQUENCE [LARGE SCALE GENOMIC DNA]</scope>
</reference>
<dbReference type="Pfam" id="PF00415">
    <property type="entry name" value="RCC1"/>
    <property type="match status" value="2"/>
</dbReference>
<proteinExistence type="predicted"/>
<evidence type="ECO:0000256" key="1">
    <source>
        <dbReference type="ARBA" id="ARBA00022737"/>
    </source>
</evidence>
<dbReference type="InterPro" id="IPR000408">
    <property type="entry name" value="Reg_chr_condens"/>
</dbReference>
<evidence type="ECO:0000313" key="3">
    <source>
        <dbReference type="EMBL" id="ERN18035.1"/>
    </source>
</evidence>
<gene>
    <name evidence="3" type="ORF">AMTR_s00046p00187120</name>
</gene>
<organism evidence="3 4">
    <name type="scientific">Amborella trichopoda</name>
    <dbReference type="NCBI Taxonomy" id="13333"/>
    <lineage>
        <taxon>Eukaryota</taxon>
        <taxon>Viridiplantae</taxon>
        <taxon>Streptophyta</taxon>
        <taxon>Embryophyta</taxon>
        <taxon>Tracheophyta</taxon>
        <taxon>Spermatophyta</taxon>
        <taxon>Magnoliopsida</taxon>
        <taxon>Amborellales</taxon>
        <taxon>Amborellaceae</taxon>
        <taxon>Amborella</taxon>
    </lineage>
</organism>
<dbReference type="Proteomes" id="UP000017836">
    <property type="component" value="Unassembled WGS sequence"/>
</dbReference>
<dbReference type="HOGENOM" id="CLU_156993_0_0_1"/>
<dbReference type="EMBL" id="KI392290">
    <property type="protein sequence ID" value="ERN18035.1"/>
    <property type="molecule type" value="Genomic_DNA"/>
</dbReference>
<evidence type="ECO:0000313" key="4">
    <source>
        <dbReference type="Proteomes" id="UP000017836"/>
    </source>
</evidence>
<dbReference type="eggNOG" id="KOG1426">
    <property type="taxonomic scope" value="Eukaryota"/>
</dbReference>
<dbReference type="PANTHER" id="PTHR22870:SF408">
    <property type="entry name" value="OS09G0560450 PROTEIN"/>
    <property type="match status" value="1"/>
</dbReference>
<feature type="repeat" description="RCC1" evidence="2">
    <location>
        <begin position="19"/>
        <end position="70"/>
    </location>
</feature>
<dbReference type="OMA" id="FTRDSEA"/>
<dbReference type="InterPro" id="IPR051210">
    <property type="entry name" value="Ub_ligase/GEF_domain"/>
</dbReference>
<evidence type="ECO:0000256" key="2">
    <source>
        <dbReference type="PROSITE-ProRule" id="PRU00235"/>
    </source>
</evidence>
<dbReference type="AlphaFoldDB" id="U5D748"/>
<dbReference type="PRINTS" id="PR00633">
    <property type="entry name" value="RCCNDNSATION"/>
</dbReference>
<dbReference type="PROSITE" id="PS50012">
    <property type="entry name" value="RCC1_3"/>
    <property type="match status" value="2"/>
</dbReference>
<dbReference type="SUPFAM" id="SSF50985">
    <property type="entry name" value="RCC1/BLIP-II"/>
    <property type="match status" value="1"/>
</dbReference>
<feature type="repeat" description="RCC1" evidence="2">
    <location>
        <begin position="71"/>
        <end position="124"/>
    </location>
</feature>
<dbReference type="InterPro" id="IPR009091">
    <property type="entry name" value="RCC1/BLIP-II"/>
</dbReference>
<dbReference type="PANTHER" id="PTHR22870">
    <property type="entry name" value="REGULATOR OF CHROMOSOME CONDENSATION"/>
    <property type="match status" value="1"/>
</dbReference>
<dbReference type="Gramene" id="ERN18035">
    <property type="protein sequence ID" value="ERN18035"/>
    <property type="gene ID" value="AMTR_s00046p00187120"/>
</dbReference>
<protein>
    <submittedName>
        <fullName evidence="3">Uncharacterized protein</fullName>
    </submittedName>
</protein>